<dbReference type="HOGENOM" id="CLU_1458663_0_0_9"/>
<dbReference type="eggNOG" id="ENOG5032VKU">
    <property type="taxonomic scope" value="Bacteria"/>
</dbReference>
<proteinExistence type="predicted"/>
<dbReference type="CDD" id="cd04301">
    <property type="entry name" value="NAT_SF"/>
    <property type="match status" value="1"/>
</dbReference>
<gene>
    <name evidence="2" type="ORF">BRLA_c036280</name>
</gene>
<evidence type="ECO:0000313" key="3">
    <source>
        <dbReference type="Proteomes" id="UP000005850"/>
    </source>
</evidence>
<protein>
    <recommendedName>
        <fullName evidence="1">N-acetyltransferase domain-containing protein</fullName>
    </recommendedName>
</protein>
<evidence type="ECO:0000259" key="1">
    <source>
        <dbReference type="PROSITE" id="PS51186"/>
    </source>
</evidence>
<dbReference type="EMBL" id="CP007806">
    <property type="protein sequence ID" value="AIG27930.1"/>
    <property type="molecule type" value="Genomic_DNA"/>
</dbReference>
<dbReference type="SUPFAM" id="SSF55729">
    <property type="entry name" value="Acyl-CoA N-acyltransferases (Nat)"/>
    <property type="match status" value="1"/>
</dbReference>
<organism evidence="2 3">
    <name type="scientific">Brevibacillus laterosporus LMG 15441</name>
    <dbReference type="NCBI Taxonomy" id="1042163"/>
    <lineage>
        <taxon>Bacteria</taxon>
        <taxon>Bacillati</taxon>
        <taxon>Bacillota</taxon>
        <taxon>Bacilli</taxon>
        <taxon>Bacillales</taxon>
        <taxon>Paenibacillaceae</taxon>
        <taxon>Brevibacillus</taxon>
    </lineage>
</organism>
<dbReference type="InterPro" id="IPR016181">
    <property type="entry name" value="Acyl_CoA_acyltransferase"/>
</dbReference>
<name>A0A075REZ8_BRELA</name>
<dbReference type="Pfam" id="PF00583">
    <property type="entry name" value="Acetyltransf_1"/>
    <property type="match status" value="1"/>
</dbReference>
<dbReference type="RefSeq" id="WP_003336543.1">
    <property type="nucleotide sequence ID" value="NZ_CP007806.1"/>
</dbReference>
<dbReference type="KEGG" id="blr:BRLA_c036280"/>
<dbReference type="Proteomes" id="UP000005850">
    <property type="component" value="Chromosome"/>
</dbReference>
<evidence type="ECO:0000313" key="2">
    <source>
        <dbReference type="EMBL" id="AIG27930.1"/>
    </source>
</evidence>
<accession>A0A075REZ8</accession>
<dbReference type="GO" id="GO:0016747">
    <property type="term" value="F:acyltransferase activity, transferring groups other than amino-acyl groups"/>
    <property type="evidence" value="ECO:0007669"/>
    <property type="project" value="InterPro"/>
</dbReference>
<dbReference type="PROSITE" id="PS51186">
    <property type="entry name" value="GNAT"/>
    <property type="match status" value="1"/>
</dbReference>
<dbReference type="InterPro" id="IPR000182">
    <property type="entry name" value="GNAT_dom"/>
</dbReference>
<keyword evidence="3" id="KW-1185">Reference proteome</keyword>
<reference evidence="2 3" key="1">
    <citation type="journal article" date="2011" name="J. Bacteriol.">
        <title>Genome sequence of Brevibacillus laterosporus LMG 15441, a pathogen of invertebrates.</title>
        <authorList>
            <person name="Djukic M."/>
            <person name="Poehlein A."/>
            <person name="Thurmer A."/>
            <person name="Daniel R."/>
        </authorList>
    </citation>
    <scope>NUCLEOTIDE SEQUENCE [LARGE SCALE GENOMIC DNA]</scope>
    <source>
        <strain evidence="2 3">LMG 15441</strain>
    </source>
</reference>
<feature type="domain" description="N-acetyltransferase" evidence="1">
    <location>
        <begin position="54"/>
        <end position="185"/>
    </location>
</feature>
<sequence length="185" mass="21555">MLQVRLVLKVSMFFSGRKKLALLKNLHLCFIFCKIKIRTYILLCHIIHYREVLMHIRQAHPLMTQEIVQFFQKYITENSDSIANREYICPDGTRAAVRRNQILVALDGDVIVAALRFYPKKSTQTISLYQFAVAKNYRGKGVLYTMLQYLGEYPIEVLCPIHASLNTYFSKTGWQHTGQFKGCNR</sequence>
<dbReference type="Gene3D" id="3.40.630.30">
    <property type="match status" value="1"/>
</dbReference>
<dbReference type="STRING" id="1042163.BRLA_c036280"/>
<dbReference type="AlphaFoldDB" id="A0A075REZ8"/>